<dbReference type="EMBL" id="JAUCMV010000003">
    <property type="protein sequence ID" value="KAK0413586.1"/>
    <property type="molecule type" value="Genomic_DNA"/>
</dbReference>
<accession>A0AA39HWV5</accession>
<organism evidence="2 3">
    <name type="scientific">Steinernema hermaphroditum</name>
    <dbReference type="NCBI Taxonomy" id="289476"/>
    <lineage>
        <taxon>Eukaryota</taxon>
        <taxon>Metazoa</taxon>
        <taxon>Ecdysozoa</taxon>
        <taxon>Nematoda</taxon>
        <taxon>Chromadorea</taxon>
        <taxon>Rhabditida</taxon>
        <taxon>Tylenchina</taxon>
        <taxon>Panagrolaimomorpha</taxon>
        <taxon>Strongyloidoidea</taxon>
        <taxon>Steinernematidae</taxon>
        <taxon>Steinernema</taxon>
    </lineage>
</organism>
<name>A0AA39HWV5_9BILA</name>
<feature type="chain" id="PRO_5041453105" evidence="1">
    <location>
        <begin position="18"/>
        <end position="77"/>
    </location>
</feature>
<evidence type="ECO:0000313" key="3">
    <source>
        <dbReference type="Proteomes" id="UP001175271"/>
    </source>
</evidence>
<feature type="signal peptide" evidence="1">
    <location>
        <begin position="1"/>
        <end position="17"/>
    </location>
</feature>
<keyword evidence="3" id="KW-1185">Reference proteome</keyword>
<proteinExistence type="predicted"/>
<comment type="caution">
    <text evidence="2">The sequence shown here is derived from an EMBL/GenBank/DDBJ whole genome shotgun (WGS) entry which is preliminary data.</text>
</comment>
<protein>
    <submittedName>
        <fullName evidence="2">Uncharacterized protein</fullName>
    </submittedName>
</protein>
<gene>
    <name evidence="2" type="ORF">QR680_006887</name>
</gene>
<dbReference type="Proteomes" id="UP001175271">
    <property type="component" value="Unassembled WGS sequence"/>
</dbReference>
<keyword evidence="1" id="KW-0732">Signal</keyword>
<evidence type="ECO:0000256" key="1">
    <source>
        <dbReference type="SAM" id="SignalP"/>
    </source>
</evidence>
<reference evidence="2" key="1">
    <citation type="submission" date="2023-06" db="EMBL/GenBank/DDBJ databases">
        <title>Genomic analysis of the entomopathogenic nematode Steinernema hermaphroditum.</title>
        <authorList>
            <person name="Schwarz E.M."/>
            <person name="Heppert J.K."/>
            <person name="Baniya A."/>
            <person name="Schwartz H.T."/>
            <person name="Tan C.-H."/>
            <person name="Antoshechkin I."/>
            <person name="Sternberg P.W."/>
            <person name="Goodrich-Blair H."/>
            <person name="Dillman A.R."/>
        </authorList>
    </citation>
    <scope>NUCLEOTIDE SEQUENCE</scope>
    <source>
        <strain evidence="2">PS9179</strain>
        <tissue evidence="2">Whole animal</tissue>
    </source>
</reference>
<dbReference type="AlphaFoldDB" id="A0AA39HWV5"/>
<sequence length="77" mass="8790">MLSRLVFLVCHLTVSLAQYYGYGYPSYYKYEHPSYSHYPGQYGSYGYSTYSGNLRGYGFGDNLARLWLLCNGGRICG</sequence>
<evidence type="ECO:0000313" key="2">
    <source>
        <dbReference type="EMBL" id="KAK0413586.1"/>
    </source>
</evidence>